<dbReference type="EMBL" id="BPQO01000024">
    <property type="protein sequence ID" value="GJD91106.1"/>
    <property type="molecule type" value="Genomic_DNA"/>
</dbReference>
<evidence type="ECO:0000313" key="3">
    <source>
        <dbReference type="Proteomes" id="UP001055247"/>
    </source>
</evidence>
<name>A0AAV4ZTF8_9HYPH</name>
<evidence type="ECO:0000313" key="2">
    <source>
        <dbReference type="EMBL" id="GJD91106.1"/>
    </source>
</evidence>
<reference evidence="2" key="2">
    <citation type="submission" date="2021-08" db="EMBL/GenBank/DDBJ databases">
        <authorList>
            <person name="Tani A."/>
            <person name="Ola A."/>
            <person name="Ogura Y."/>
            <person name="Katsura K."/>
            <person name="Hayashi T."/>
        </authorList>
    </citation>
    <scope>NUCLEOTIDE SEQUENCE</scope>
    <source>
        <strain evidence="2">DSM 16372</strain>
    </source>
</reference>
<feature type="region of interest" description="Disordered" evidence="1">
    <location>
        <begin position="1"/>
        <end position="57"/>
    </location>
</feature>
<keyword evidence="3" id="KW-1185">Reference proteome</keyword>
<protein>
    <submittedName>
        <fullName evidence="2">Uncharacterized protein</fullName>
    </submittedName>
</protein>
<organism evidence="2 3">
    <name type="scientific">Methylobacterium hispanicum</name>
    <dbReference type="NCBI Taxonomy" id="270350"/>
    <lineage>
        <taxon>Bacteria</taxon>
        <taxon>Pseudomonadati</taxon>
        <taxon>Pseudomonadota</taxon>
        <taxon>Alphaproteobacteria</taxon>
        <taxon>Hyphomicrobiales</taxon>
        <taxon>Methylobacteriaceae</taxon>
        <taxon>Methylobacterium</taxon>
    </lineage>
</organism>
<comment type="caution">
    <text evidence="2">The sequence shown here is derived from an EMBL/GenBank/DDBJ whole genome shotgun (WGS) entry which is preliminary data.</text>
</comment>
<gene>
    <name evidence="2" type="ORF">BHAOGJBA_4653</name>
</gene>
<reference evidence="2" key="1">
    <citation type="journal article" date="2016" name="Front. Microbiol.">
        <title>Genome Sequence of the Piezophilic, Mesophilic Sulfate-Reducing Bacterium Desulfovibrio indicus J2T.</title>
        <authorList>
            <person name="Cao J."/>
            <person name="Maignien L."/>
            <person name="Shao Z."/>
            <person name="Alain K."/>
            <person name="Jebbar M."/>
        </authorList>
    </citation>
    <scope>NUCLEOTIDE SEQUENCE</scope>
    <source>
        <strain evidence="2">DSM 16372</strain>
    </source>
</reference>
<dbReference type="Proteomes" id="UP001055247">
    <property type="component" value="Unassembled WGS sequence"/>
</dbReference>
<sequence length="57" mass="5932">MAGVVSEIANGTAPRPLSHRAGRSHMAGVVSEIANGTAPRPLSHRERVGVRGMTSQI</sequence>
<dbReference type="AlphaFoldDB" id="A0AAV4ZTF8"/>
<accession>A0AAV4ZTF8</accession>
<evidence type="ECO:0000256" key="1">
    <source>
        <dbReference type="SAM" id="MobiDB-lite"/>
    </source>
</evidence>
<proteinExistence type="predicted"/>